<feature type="transmembrane region" description="Helical" evidence="6">
    <location>
        <begin position="278"/>
        <end position="295"/>
    </location>
</feature>
<evidence type="ECO:0000256" key="1">
    <source>
        <dbReference type="ARBA" id="ARBA00004651"/>
    </source>
</evidence>
<organism evidence="8 9">
    <name type="scientific">Amylibacter marinus</name>
    <dbReference type="NCBI Taxonomy" id="1475483"/>
    <lineage>
        <taxon>Bacteria</taxon>
        <taxon>Pseudomonadati</taxon>
        <taxon>Pseudomonadota</taxon>
        <taxon>Alphaproteobacteria</taxon>
        <taxon>Rhodobacterales</taxon>
        <taxon>Paracoccaceae</taxon>
        <taxon>Amylibacter</taxon>
    </lineage>
</organism>
<evidence type="ECO:0000256" key="6">
    <source>
        <dbReference type="SAM" id="Phobius"/>
    </source>
</evidence>
<evidence type="ECO:0000256" key="2">
    <source>
        <dbReference type="ARBA" id="ARBA00022475"/>
    </source>
</evidence>
<evidence type="ECO:0000313" key="9">
    <source>
        <dbReference type="Proteomes" id="UP001156694"/>
    </source>
</evidence>
<name>A0ABQ5VXP0_9RHOB</name>
<keyword evidence="4 6" id="KW-1133">Transmembrane helix</keyword>
<feature type="transmembrane region" description="Helical" evidence="6">
    <location>
        <begin position="301"/>
        <end position="321"/>
    </location>
</feature>
<gene>
    <name evidence="8" type="ORF">GCM10007939_23170</name>
</gene>
<comment type="caution">
    <text evidence="8">The sequence shown here is derived from an EMBL/GenBank/DDBJ whole genome shotgun (WGS) entry which is preliminary data.</text>
</comment>
<evidence type="ECO:0000256" key="5">
    <source>
        <dbReference type="ARBA" id="ARBA00023136"/>
    </source>
</evidence>
<comment type="subcellular location">
    <subcellularLocation>
        <location evidence="1">Cell membrane</location>
        <topology evidence="1">Multi-pass membrane protein</topology>
    </subcellularLocation>
</comment>
<protein>
    <submittedName>
        <fullName evidence="8">MFS transporter</fullName>
    </submittedName>
</protein>
<accession>A0ABQ5VXP0</accession>
<feature type="transmembrane region" description="Helical" evidence="6">
    <location>
        <begin position="249"/>
        <end position="271"/>
    </location>
</feature>
<feature type="transmembrane region" description="Helical" evidence="6">
    <location>
        <begin position="77"/>
        <end position="95"/>
    </location>
</feature>
<feature type="domain" description="Major facilitator superfamily (MFS) profile" evidence="7">
    <location>
        <begin position="11"/>
        <end position="384"/>
    </location>
</feature>
<dbReference type="Pfam" id="PF07690">
    <property type="entry name" value="MFS_1"/>
    <property type="match status" value="1"/>
</dbReference>
<keyword evidence="5 6" id="KW-0472">Membrane</keyword>
<feature type="transmembrane region" description="Helical" evidence="6">
    <location>
        <begin position="101"/>
        <end position="124"/>
    </location>
</feature>
<feature type="transmembrane region" description="Helical" evidence="6">
    <location>
        <begin position="359"/>
        <end position="379"/>
    </location>
</feature>
<feature type="transmembrane region" description="Helical" evidence="6">
    <location>
        <begin position="333"/>
        <end position="353"/>
    </location>
</feature>
<feature type="transmembrane region" description="Helical" evidence="6">
    <location>
        <begin position="161"/>
        <end position="185"/>
    </location>
</feature>
<sequence>MGDGRARAIFLVGLLWLAGIGAALQFAKIAVPFESYRALYPDVGAGLGWLLSIISLIGIFFGLTAGVFAAQFGYQRLLVIGLVIGAVTSICQSLLPSFGIMILLRLLEGVSHLIVVVVAPTLMAQISPASIRHVTMTLWSTFFGVAFALMAWLGLPLVQEFGLGMVLFGHGVFMAGLALVVFFGFRNLDLKIKRPNTPMTQKAIWADHKVAYQQTRIFGPGIGWLFYAATFVALLALMPRLLIGQDTSFIVLLMPLLTIAVALGVVSVLLLFMRAVQVAAVGFAISAAVMGMAFLGGDVQAVLIAVFACLGLVQGASFAAVSELNQSAHHRALSNGTMAQMGNLGTPVLLFVLERMGDEGVFAVVILLYGAGALTHLRLSARTRNPKRSDSQS</sequence>
<dbReference type="RefSeq" id="WP_284379385.1">
    <property type="nucleotide sequence ID" value="NZ_BSNN01000008.1"/>
</dbReference>
<dbReference type="SUPFAM" id="SSF103473">
    <property type="entry name" value="MFS general substrate transporter"/>
    <property type="match status" value="1"/>
</dbReference>
<feature type="transmembrane region" description="Helical" evidence="6">
    <location>
        <begin position="224"/>
        <end position="243"/>
    </location>
</feature>
<dbReference type="PANTHER" id="PTHR43124:SF3">
    <property type="entry name" value="CHLORAMPHENICOL EFFLUX PUMP RV0191"/>
    <property type="match status" value="1"/>
</dbReference>
<dbReference type="EMBL" id="BSNN01000008">
    <property type="protein sequence ID" value="GLQ36033.1"/>
    <property type="molecule type" value="Genomic_DNA"/>
</dbReference>
<feature type="transmembrane region" description="Helical" evidence="6">
    <location>
        <begin position="47"/>
        <end position="70"/>
    </location>
</feature>
<dbReference type="Gene3D" id="1.20.1250.20">
    <property type="entry name" value="MFS general substrate transporter like domains"/>
    <property type="match status" value="1"/>
</dbReference>
<keyword evidence="9" id="KW-1185">Reference proteome</keyword>
<reference evidence="9" key="1">
    <citation type="journal article" date="2019" name="Int. J. Syst. Evol. Microbiol.">
        <title>The Global Catalogue of Microorganisms (GCM) 10K type strain sequencing project: providing services to taxonomists for standard genome sequencing and annotation.</title>
        <authorList>
            <consortium name="The Broad Institute Genomics Platform"/>
            <consortium name="The Broad Institute Genome Sequencing Center for Infectious Disease"/>
            <person name="Wu L."/>
            <person name="Ma J."/>
        </authorList>
    </citation>
    <scope>NUCLEOTIDE SEQUENCE [LARGE SCALE GENOMIC DNA]</scope>
    <source>
        <strain evidence="9">NBRC 110140</strain>
    </source>
</reference>
<dbReference type="InterPro" id="IPR050189">
    <property type="entry name" value="MFS_Efflux_Transporters"/>
</dbReference>
<dbReference type="InterPro" id="IPR011701">
    <property type="entry name" value="MFS"/>
</dbReference>
<evidence type="ECO:0000259" key="7">
    <source>
        <dbReference type="PROSITE" id="PS50850"/>
    </source>
</evidence>
<proteinExistence type="predicted"/>
<evidence type="ECO:0000256" key="4">
    <source>
        <dbReference type="ARBA" id="ARBA00022989"/>
    </source>
</evidence>
<dbReference type="PANTHER" id="PTHR43124">
    <property type="entry name" value="PURINE EFFLUX PUMP PBUE"/>
    <property type="match status" value="1"/>
</dbReference>
<dbReference type="Proteomes" id="UP001156694">
    <property type="component" value="Unassembled WGS sequence"/>
</dbReference>
<evidence type="ECO:0000256" key="3">
    <source>
        <dbReference type="ARBA" id="ARBA00022692"/>
    </source>
</evidence>
<keyword evidence="2" id="KW-1003">Cell membrane</keyword>
<feature type="transmembrane region" description="Helical" evidence="6">
    <location>
        <begin position="136"/>
        <end position="155"/>
    </location>
</feature>
<evidence type="ECO:0000313" key="8">
    <source>
        <dbReference type="EMBL" id="GLQ36033.1"/>
    </source>
</evidence>
<dbReference type="InterPro" id="IPR036259">
    <property type="entry name" value="MFS_trans_sf"/>
</dbReference>
<dbReference type="InterPro" id="IPR020846">
    <property type="entry name" value="MFS_dom"/>
</dbReference>
<dbReference type="PROSITE" id="PS50850">
    <property type="entry name" value="MFS"/>
    <property type="match status" value="1"/>
</dbReference>
<keyword evidence="3 6" id="KW-0812">Transmembrane</keyword>